<feature type="transmembrane region" description="Helical" evidence="1">
    <location>
        <begin position="7"/>
        <end position="31"/>
    </location>
</feature>
<organism evidence="2">
    <name type="scientific">hydrothermal vent metagenome</name>
    <dbReference type="NCBI Taxonomy" id="652676"/>
    <lineage>
        <taxon>unclassified sequences</taxon>
        <taxon>metagenomes</taxon>
        <taxon>ecological metagenomes</taxon>
    </lineage>
</organism>
<reference evidence="2" key="1">
    <citation type="submission" date="2018-06" db="EMBL/GenBank/DDBJ databases">
        <authorList>
            <person name="Zhirakovskaya E."/>
        </authorList>
    </citation>
    <scope>NUCLEOTIDE SEQUENCE</scope>
</reference>
<feature type="transmembrane region" description="Helical" evidence="1">
    <location>
        <begin position="94"/>
        <end position="115"/>
    </location>
</feature>
<keyword evidence="1" id="KW-1133">Transmembrane helix</keyword>
<proteinExistence type="predicted"/>
<name>A0A3B1CG09_9ZZZZ</name>
<feature type="transmembrane region" description="Helical" evidence="1">
    <location>
        <begin position="67"/>
        <end position="88"/>
    </location>
</feature>
<feature type="transmembrane region" description="Helical" evidence="1">
    <location>
        <begin position="37"/>
        <end position="60"/>
    </location>
</feature>
<dbReference type="SUPFAM" id="SSF48350">
    <property type="entry name" value="GTPase activation domain, GAP"/>
    <property type="match status" value="1"/>
</dbReference>
<evidence type="ECO:0000256" key="1">
    <source>
        <dbReference type="SAM" id="Phobius"/>
    </source>
</evidence>
<evidence type="ECO:0000313" key="2">
    <source>
        <dbReference type="EMBL" id="VAX22898.1"/>
    </source>
</evidence>
<keyword evidence="1" id="KW-0472">Membrane</keyword>
<sequence length="129" mass="14667">MKILIKIVAVLAALMGLMALVTGSRVLLGLFDPGYQYFTALLVYNVTLGVVSILAGYFIWKKENVALYFSYFITGAHIIVFLLLITVFNDIIAYQSINAMTFRSVAWIIFTFIIWKRNSNLEKKRTAEE</sequence>
<accession>A0A3B1CG09</accession>
<dbReference type="EMBL" id="UOGD01000238">
    <property type="protein sequence ID" value="VAX22898.1"/>
    <property type="molecule type" value="Genomic_DNA"/>
</dbReference>
<dbReference type="AlphaFoldDB" id="A0A3B1CG09"/>
<gene>
    <name evidence="2" type="ORF">MNBD_IGNAVI01-697</name>
</gene>
<dbReference type="InterPro" id="IPR008936">
    <property type="entry name" value="Rho_GTPase_activation_prot"/>
</dbReference>
<protein>
    <submittedName>
        <fullName evidence="2">Uncharacterized protein</fullName>
    </submittedName>
</protein>
<keyword evidence="1" id="KW-0812">Transmembrane</keyword>